<sequence length="474" mass="53125">LDDAQRAALSRSGEEAARRGAIGKGQKTLLPDLRLFSFAQLDFHKVDAASIVVLRNDFGVELEVPISRWHIGLLVEEHGALVLGCFVALERTPSADSTLEILDSALRPDENTEDDGNTLVQLNGDKVLLRQLMPEFNYQCFAGLKVDNAWSNAAHEVVNNAMDTIGCAVNFGPVRAWWRRHLVERIFEKLTQRGLQRLPSTHGKGPGDPRSRDPNAKAIKFRIMLTDLISVIYDCIREHNTQENEGLQWASPLQTVQAALNHPTSGLILQPLPMLTQRSLWLTMHIEESTVRANLDRNERPYFVVDRCRYSNSKLACSAWLVGKTLIVYVDRRRCRIVYATVKETGERLGRMLPPAKWANSNCSWRDRKLFNRSGMAARNAADTEDPVEVMKRDKAEALQKRARSKRNRSSKEGLELARLAMLDKGTAGNFSEEVAAPQTASEQPTPSFSQTPARPDPFGLASLPQIGSVRRRN</sequence>
<feature type="non-terminal residue" evidence="2">
    <location>
        <position position="1"/>
    </location>
</feature>
<accession>B9TAZ6</accession>
<evidence type="ECO:0000256" key="1">
    <source>
        <dbReference type="SAM" id="MobiDB-lite"/>
    </source>
</evidence>
<organism evidence="2 3">
    <name type="scientific">Ricinus communis</name>
    <name type="common">Castor bean</name>
    <dbReference type="NCBI Taxonomy" id="3988"/>
    <lineage>
        <taxon>Eukaryota</taxon>
        <taxon>Viridiplantae</taxon>
        <taxon>Streptophyta</taxon>
        <taxon>Embryophyta</taxon>
        <taxon>Tracheophyta</taxon>
        <taxon>Spermatophyta</taxon>
        <taxon>Magnoliopsida</taxon>
        <taxon>eudicotyledons</taxon>
        <taxon>Gunneridae</taxon>
        <taxon>Pentapetalae</taxon>
        <taxon>rosids</taxon>
        <taxon>fabids</taxon>
        <taxon>Malpighiales</taxon>
        <taxon>Euphorbiaceae</taxon>
        <taxon>Acalyphoideae</taxon>
        <taxon>Acalypheae</taxon>
        <taxon>Ricinus</taxon>
    </lineage>
</organism>
<dbReference type="EMBL" id="EQ976072">
    <property type="protein sequence ID" value="EEF26970.1"/>
    <property type="molecule type" value="Genomic_DNA"/>
</dbReference>
<feature type="region of interest" description="Disordered" evidence="1">
    <location>
        <begin position="429"/>
        <end position="474"/>
    </location>
</feature>
<proteinExistence type="predicted"/>
<reference evidence="3" key="1">
    <citation type="journal article" date="2010" name="Nat. Biotechnol.">
        <title>Draft genome sequence of the oilseed species Ricinus communis.</title>
        <authorList>
            <person name="Chan A.P."/>
            <person name="Crabtree J."/>
            <person name="Zhao Q."/>
            <person name="Lorenzi H."/>
            <person name="Orvis J."/>
            <person name="Puiu D."/>
            <person name="Melake-Berhan A."/>
            <person name="Jones K.M."/>
            <person name="Redman J."/>
            <person name="Chen G."/>
            <person name="Cahoon E.B."/>
            <person name="Gedil M."/>
            <person name="Stanke M."/>
            <person name="Haas B.J."/>
            <person name="Wortman J.R."/>
            <person name="Fraser-Liggett C.M."/>
            <person name="Ravel J."/>
            <person name="Rabinowicz P.D."/>
        </authorList>
    </citation>
    <scope>NUCLEOTIDE SEQUENCE [LARGE SCALE GENOMIC DNA]</scope>
    <source>
        <strain evidence="3">cv. Hale</strain>
    </source>
</reference>
<keyword evidence="3" id="KW-1185">Reference proteome</keyword>
<evidence type="ECO:0000313" key="3">
    <source>
        <dbReference type="Proteomes" id="UP000008311"/>
    </source>
</evidence>
<evidence type="ECO:0000313" key="2">
    <source>
        <dbReference type="EMBL" id="EEF26970.1"/>
    </source>
</evidence>
<feature type="compositionally biased region" description="Polar residues" evidence="1">
    <location>
        <begin position="439"/>
        <end position="453"/>
    </location>
</feature>
<name>B9TAZ6_RICCO</name>
<evidence type="ECO:0008006" key="4">
    <source>
        <dbReference type="Google" id="ProtNLM"/>
    </source>
</evidence>
<protein>
    <recommendedName>
        <fullName evidence="4">Integrase catalytic domain-containing protein</fullName>
    </recommendedName>
</protein>
<dbReference type="Proteomes" id="UP000008311">
    <property type="component" value="Unassembled WGS sequence"/>
</dbReference>
<dbReference type="AlphaFoldDB" id="B9TAZ6"/>
<dbReference type="InParanoid" id="B9TAZ6"/>
<gene>
    <name evidence="2" type="ORF">RCOM_0358970</name>
</gene>